<feature type="compositionally biased region" description="Polar residues" evidence="8">
    <location>
        <begin position="39"/>
        <end position="83"/>
    </location>
</feature>
<reference evidence="10 11" key="1">
    <citation type="journal article" date="2015" name="Genome Biol. Evol.">
        <title>Phylogenomic analyses indicate that early fungi evolved digesting cell walls of algal ancestors of land plants.</title>
        <authorList>
            <person name="Chang Y."/>
            <person name="Wang S."/>
            <person name="Sekimoto S."/>
            <person name="Aerts A.L."/>
            <person name="Choi C."/>
            <person name="Clum A."/>
            <person name="LaButti K.M."/>
            <person name="Lindquist E.A."/>
            <person name="Yee Ngan C."/>
            <person name="Ohm R.A."/>
            <person name="Salamov A.A."/>
            <person name="Grigoriev I.V."/>
            <person name="Spatafora J.W."/>
            <person name="Berbee M.L."/>
        </authorList>
    </citation>
    <scope>NUCLEOTIDE SEQUENCE [LARGE SCALE GENOMIC DNA]</scope>
    <source>
        <strain evidence="10 11">NRRL 28638</strain>
    </source>
</reference>
<evidence type="ECO:0000256" key="2">
    <source>
        <dbReference type="ARBA" id="ARBA00005775"/>
    </source>
</evidence>
<feature type="compositionally biased region" description="Polar residues" evidence="8">
    <location>
        <begin position="1114"/>
        <end position="1132"/>
    </location>
</feature>
<dbReference type="GO" id="GO:0016281">
    <property type="term" value="C:eukaryotic translation initiation factor 4F complex"/>
    <property type="evidence" value="ECO:0007669"/>
    <property type="project" value="TreeGrafter"/>
</dbReference>
<evidence type="ECO:0000256" key="3">
    <source>
        <dbReference type="ARBA" id="ARBA00022490"/>
    </source>
</evidence>
<keyword evidence="3" id="KW-0963">Cytoplasm</keyword>
<keyword evidence="7" id="KW-0648">Protein biosynthesis</keyword>
<dbReference type="Proteomes" id="UP000070444">
    <property type="component" value="Unassembled WGS sequence"/>
</dbReference>
<dbReference type="STRING" id="796925.A0A137P975"/>
<feature type="compositionally biased region" description="Basic and acidic residues" evidence="8">
    <location>
        <begin position="438"/>
        <end position="486"/>
    </location>
</feature>
<keyword evidence="6" id="KW-0694">RNA-binding</keyword>
<dbReference type="InterPro" id="IPR016024">
    <property type="entry name" value="ARM-type_fold"/>
</dbReference>
<feature type="region of interest" description="Disordered" evidence="8">
    <location>
        <begin position="632"/>
        <end position="758"/>
    </location>
</feature>
<name>A0A137P975_CONC2</name>
<evidence type="ECO:0000259" key="9">
    <source>
        <dbReference type="PROSITE" id="PS51366"/>
    </source>
</evidence>
<dbReference type="Gene3D" id="1.25.40.180">
    <property type="match status" value="2"/>
</dbReference>
<dbReference type="OMA" id="DSKWPSM"/>
<evidence type="ECO:0000313" key="11">
    <source>
        <dbReference type="Proteomes" id="UP000070444"/>
    </source>
</evidence>
<evidence type="ECO:0000256" key="6">
    <source>
        <dbReference type="ARBA" id="ARBA00022884"/>
    </source>
</evidence>
<feature type="compositionally biased region" description="Low complexity" evidence="8">
    <location>
        <begin position="282"/>
        <end position="301"/>
    </location>
</feature>
<dbReference type="OrthoDB" id="514777at2759"/>
<feature type="compositionally biased region" description="Basic and acidic residues" evidence="8">
    <location>
        <begin position="1163"/>
        <end position="1184"/>
    </location>
</feature>
<dbReference type="Pfam" id="PF02854">
    <property type="entry name" value="MIF4G"/>
    <property type="match status" value="1"/>
</dbReference>
<sequence>MNKTNNRPVVNHPKNLSNSTESAHTPDTTPTRSSPSATGQFSYAQLAKQNLAKTASTDSKAANSHSKSNGTTPQQNTPKSSNNEAKKPEIQNSTETKPINIKNASGVKLPQFPGASTPRSNIQFGSIDQPDSGIPSPSTSPVHRNSFISQDNSFPTFGTAVKNGSIDSVSPGVRITAQKPQNNRTISQKDIDDSTQAAKDSKPQTSTNSESSPSLNTPVNQTSSTGANTNKTHPSPQSFGHPNSHYNKGTPYQPTANFPQPPPNAQYPVYNNNQQPWQQKVYPAGPGNAAPPINPNYNHPAGNNRPRDRQDQSPNSNPTAAPGGSPSVPHGHGSPAWQHSNYMYYPPGSMGYEGSAPYYMYNQGMPNQYNPPMHGANPANSSPSSAAMAQHTFNTNAPSFVPSKASKAIKIVNPVSKKVVDPAAAASSTTQSPTPDSKANEAKTADTESEKPTAESKDANNAEAQNDQKDNSDKEKQATKLEEPKVDNYIINQGVPSIPITLSYAKPGISKAIKITPPPAPVEVKPVEQPTEPAQEQPKSVESAIPNGESKAPATGDSEETISKPVSSEPEEIKPSEQTEKDVPVSAQKVAESSQVSEDQPSATDKPSSAIDSSIQSTLRYQRDFLLSFKENCTIKPTNMKPIEDIVIDSPSREGGERKPSNRRQNSSHHGKFNRGDSSGSFDFNVSKAKTTSEERFKMSTQMQNSSRHPLGQRSSSGGPGNNMDGMGHFGKETRSSRGRGGDKNRRYQQQGGPTIPLDQVVPLEKSENRWVPQTTQAKNNDIDEEEKLARQIKALLNKLTLEKFQAISDQILEIANLSISDNGLALRTVIYLIFEKATDEANFGAIYARLCQKILECLDPNVKDEDFKDKDGNHVMGGHLFRKYLLMRCQSEFEKGWRLSDEYKEKTIVDYSDEYYAAAKAKRRGLGLVRFIGELFKQNMLSSRIMNECIVKLLQSEIPEEEEIESLTKLMGTVGAMLEQREDSKQRFALYFDKIASLSKNPALPSRHRFMLKDLLDLRKDNWVPRNNTNSGPKTIAQIHQDAQKEKEQSEILKRVNSSGPRGPSLSQHGRSYSGKIDKAPRNPEGWNTISSSTTSKKIGDLTSFGNFDRSKTSNQSLGPSSNNVFDSLQNVKPAPREKEAPAKKTTLTNMFDMLNDDDSHDDGHDAKPESASKAQSEPKADEAAPSQASAGSSEKLPTSPEAIKRRVDSTINEFFNLKDFNEAKLCFKEFAEMNCTKVAIQTLIFSSLEKKAEDVELAIKLIQKLDEESIINDRKVYIEALTVVMESAEDLSYDVPQLWTLLGLILAGIPSLKFTDLSAILEPLLQSPARLPPGPKLVANYINELKKTKTEQDIINKAKEENFDISSLGPKFADHMDLKFLAKDSTTN</sequence>
<comment type="similarity">
    <text evidence="2">Belongs to the eukaryotic initiation factor 4G family.</text>
</comment>
<dbReference type="EMBL" id="KQ964472">
    <property type="protein sequence ID" value="KXN71555.1"/>
    <property type="molecule type" value="Genomic_DNA"/>
</dbReference>
<feature type="compositionally biased region" description="Polar residues" evidence="8">
    <location>
        <begin position="269"/>
        <end position="278"/>
    </location>
</feature>
<feature type="compositionally biased region" description="Basic and acidic residues" evidence="8">
    <location>
        <begin position="571"/>
        <end position="583"/>
    </location>
</feature>
<feature type="region of interest" description="Disordered" evidence="8">
    <location>
        <begin position="511"/>
        <end position="615"/>
    </location>
</feature>
<dbReference type="InterPro" id="IPR003890">
    <property type="entry name" value="MIF4G-like_typ-3"/>
</dbReference>
<feature type="compositionally biased region" description="Basic and acidic residues" evidence="8">
    <location>
        <begin position="730"/>
        <end position="746"/>
    </location>
</feature>
<feature type="compositionally biased region" description="Low complexity" evidence="8">
    <location>
        <begin position="320"/>
        <end position="334"/>
    </location>
</feature>
<dbReference type="GO" id="GO:0003729">
    <property type="term" value="F:mRNA binding"/>
    <property type="evidence" value="ECO:0007669"/>
    <property type="project" value="TreeGrafter"/>
</dbReference>
<organism evidence="10 11">
    <name type="scientific">Conidiobolus coronatus (strain ATCC 28846 / CBS 209.66 / NRRL 28638)</name>
    <name type="common">Delacroixia coronata</name>
    <dbReference type="NCBI Taxonomy" id="796925"/>
    <lineage>
        <taxon>Eukaryota</taxon>
        <taxon>Fungi</taxon>
        <taxon>Fungi incertae sedis</taxon>
        <taxon>Zoopagomycota</taxon>
        <taxon>Entomophthoromycotina</taxon>
        <taxon>Entomophthoromycetes</taxon>
        <taxon>Entomophthorales</taxon>
        <taxon>Ancylistaceae</taxon>
        <taxon>Conidiobolus</taxon>
    </lineage>
</organism>
<dbReference type="GO" id="GO:0003743">
    <property type="term" value="F:translation initiation factor activity"/>
    <property type="evidence" value="ECO:0007669"/>
    <property type="project" value="UniProtKB-KW"/>
</dbReference>
<protein>
    <recommendedName>
        <fullName evidence="9">MI domain-containing protein</fullName>
    </recommendedName>
</protein>
<feature type="compositionally biased region" description="Polar residues" evidence="8">
    <location>
        <begin position="591"/>
        <end position="615"/>
    </location>
</feature>
<feature type="compositionally biased region" description="Polar residues" evidence="8">
    <location>
        <begin position="135"/>
        <end position="156"/>
    </location>
</feature>
<dbReference type="InterPro" id="IPR003891">
    <property type="entry name" value="Initiation_fac_eIF4g_MI"/>
</dbReference>
<feature type="compositionally biased region" description="Polar residues" evidence="8">
    <location>
        <begin position="193"/>
        <end position="258"/>
    </location>
</feature>
<gene>
    <name evidence="10" type="ORF">CONCODRAFT_78259</name>
</gene>
<dbReference type="PANTHER" id="PTHR23253:SF9">
    <property type="entry name" value="EUKARYOTIC TRANSLATION INITIATION FACTOR 4 GAMMA 2"/>
    <property type="match status" value="1"/>
</dbReference>
<comment type="subcellular location">
    <subcellularLocation>
        <location evidence="1">Cytoplasm</location>
    </subcellularLocation>
</comment>
<feature type="compositionally biased region" description="Polar residues" evidence="8">
    <location>
        <begin position="1188"/>
        <end position="1198"/>
    </location>
</feature>
<evidence type="ECO:0000256" key="4">
    <source>
        <dbReference type="ARBA" id="ARBA00022540"/>
    </source>
</evidence>
<keyword evidence="4" id="KW-0396">Initiation factor</keyword>
<keyword evidence="5" id="KW-0597">Phosphoprotein</keyword>
<accession>A0A137P975</accession>
<proteinExistence type="inferred from homology"/>
<dbReference type="PROSITE" id="PS51366">
    <property type="entry name" value="MI"/>
    <property type="match status" value="1"/>
</dbReference>
<feature type="region of interest" description="Disordered" evidence="8">
    <location>
        <begin position="1026"/>
        <end position="1204"/>
    </location>
</feature>
<feature type="compositionally biased region" description="Low complexity" evidence="8">
    <location>
        <begin position="25"/>
        <end position="38"/>
    </location>
</feature>
<evidence type="ECO:0000256" key="5">
    <source>
        <dbReference type="ARBA" id="ARBA00022553"/>
    </source>
</evidence>
<dbReference type="SMART" id="SM00544">
    <property type="entry name" value="MA3"/>
    <property type="match status" value="1"/>
</dbReference>
<evidence type="ECO:0000256" key="8">
    <source>
        <dbReference type="SAM" id="MobiDB-lite"/>
    </source>
</evidence>
<dbReference type="SUPFAM" id="SSF48371">
    <property type="entry name" value="ARM repeat"/>
    <property type="match status" value="2"/>
</dbReference>
<dbReference type="PANTHER" id="PTHR23253">
    <property type="entry name" value="EUKARYOTIC TRANSLATION INITIATION FACTOR 4 GAMMA"/>
    <property type="match status" value="1"/>
</dbReference>
<dbReference type="Pfam" id="PF02847">
    <property type="entry name" value="MA3"/>
    <property type="match status" value="1"/>
</dbReference>
<feature type="compositionally biased region" description="Polar residues" evidence="8">
    <location>
        <begin position="699"/>
        <end position="717"/>
    </location>
</feature>
<dbReference type="GO" id="GO:0010494">
    <property type="term" value="C:cytoplasmic stress granule"/>
    <property type="evidence" value="ECO:0007669"/>
    <property type="project" value="UniProtKB-ARBA"/>
</dbReference>
<feature type="domain" description="MI" evidence="9">
    <location>
        <begin position="1204"/>
        <end position="1327"/>
    </location>
</feature>
<feature type="region of interest" description="Disordered" evidence="8">
    <location>
        <begin position="1"/>
        <end position="334"/>
    </location>
</feature>
<feature type="compositionally biased region" description="Polar residues" evidence="8">
    <location>
        <begin position="1"/>
        <end position="23"/>
    </location>
</feature>
<dbReference type="FunFam" id="1.25.40.180:FF:000020">
    <property type="entry name" value="Eukaryotic translation initiation factor subunit"/>
    <property type="match status" value="1"/>
</dbReference>
<feature type="region of interest" description="Disordered" evidence="8">
    <location>
        <begin position="420"/>
        <end position="498"/>
    </location>
</feature>
<evidence type="ECO:0000313" key="10">
    <source>
        <dbReference type="EMBL" id="KXN71555.1"/>
    </source>
</evidence>
<dbReference type="SMART" id="SM00543">
    <property type="entry name" value="MIF4G"/>
    <property type="match status" value="1"/>
</dbReference>
<evidence type="ECO:0000256" key="7">
    <source>
        <dbReference type="ARBA" id="ARBA00022917"/>
    </source>
</evidence>
<feature type="compositionally biased region" description="Polar residues" evidence="8">
    <location>
        <begin position="676"/>
        <end position="690"/>
    </location>
</feature>
<feature type="compositionally biased region" description="Polar residues" evidence="8">
    <location>
        <begin position="1057"/>
        <end position="1072"/>
    </location>
</feature>
<feature type="compositionally biased region" description="Basic and acidic residues" evidence="8">
    <location>
        <begin position="1043"/>
        <end position="1055"/>
    </location>
</feature>
<keyword evidence="11" id="KW-1185">Reference proteome</keyword>
<evidence type="ECO:0000256" key="1">
    <source>
        <dbReference type="ARBA" id="ARBA00004496"/>
    </source>
</evidence>
<feature type="compositionally biased region" description="Basic and acidic residues" evidence="8">
    <location>
        <begin position="651"/>
        <end position="660"/>
    </location>
</feature>
<feature type="compositionally biased region" description="Polar residues" evidence="8">
    <location>
        <begin position="117"/>
        <end position="126"/>
    </location>
</feature>
<feature type="compositionally biased region" description="Low complexity" evidence="8">
    <location>
        <begin position="422"/>
        <end position="435"/>
    </location>
</feature>